<evidence type="ECO:0000256" key="1">
    <source>
        <dbReference type="SAM" id="SignalP"/>
    </source>
</evidence>
<feature type="chain" id="PRO_5017937427" evidence="1">
    <location>
        <begin position="23"/>
        <end position="62"/>
    </location>
</feature>
<dbReference type="RefSeq" id="WP_123175866.1">
    <property type="nucleotide sequence ID" value="NZ_QWDD01000001.1"/>
</dbReference>
<dbReference type="Proteomes" id="UP000268623">
    <property type="component" value="Unassembled WGS sequence"/>
</dbReference>
<reference evidence="2 3" key="1">
    <citation type="submission" date="2018-08" db="EMBL/GenBank/DDBJ databases">
        <title>Genome sequence of Methylocystis hirsuta CSC1, a methanotroph able to accumulate PHAs.</title>
        <authorList>
            <person name="Bordel S."/>
            <person name="Rodriguez E."/>
            <person name="Gancedo J."/>
            <person name="Munoz R."/>
        </authorList>
    </citation>
    <scope>NUCLEOTIDE SEQUENCE [LARGE SCALE GENOMIC DNA]</scope>
    <source>
        <strain evidence="2 3">CSC1</strain>
    </source>
</reference>
<keyword evidence="3" id="KW-1185">Reference proteome</keyword>
<dbReference type="AlphaFoldDB" id="A0A3M9XPY9"/>
<accession>A0A3M9XPY9</accession>
<protein>
    <submittedName>
        <fullName evidence="2">Uncharacterized protein</fullName>
    </submittedName>
</protein>
<evidence type="ECO:0000313" key="3">
    <source>
        <dbReference type="Proteomes" id="UP000268623"/>
    </source>
</evidence>
<dbReference type="OrthoDB" id="9869826at2"/>
<gene>
    <name evidence="2" type="ORF">D1O30_10130</name>
</gene>
<organism evidence="2 3">
    <name type="scientific">Methylocystis hirsuta</name>
    <dbReference type="NCBI Taxonomy" id="369798"/>
    <lineage>
        <taxon>Bacteria</taxon>
        <taxon>Pseudomonadati</taxon>
        <taxon>Pseudomonadota</taxon>
        <taxon>Alphaproteobacteria</taxon>
        <taxon>Hyphomicrobiales</taxon>
        <taxon>Methylocystaceae</taxon>
        <taxon>Methylocystis</taxon>
    </lineage>
</organism>
<keyword evidence="1" id="KW-0732">Signal</keyword>
<dbReference type="EMBL" id="QWDD01000001">
    <property type="protein sequence ID" value="RNJ49905.1"/>
    <property type="molecule type" value="Genomic_DNA"/>
</dbReference>
<evidence type="ECO:0000313" key="2">
    <source>
        <dbReference type="EMBL" id="RNJ49905.1"/>
    </source>
</evidence>
<feature type="signal peptide" evidence="1">
    <location>
        <begin position="1"/>
        <end position="22"/>
    </location>
</feature>
<comment type="caution">
    <text evidence="2">The sequence shown here is derived from an EMBL/GenBank/DDBJ whole genome shotgun (WGS) entry which is preliminary data.</text>
</comment>
<proteinExistence type="predicted"/>
<sequence length="62" mass="7162">MLKSAAMTIVLAMLLSPHSATASPWTEGQAEWFKHGRWDCYGKCPEGRVRNRETQRSHHRPR</sequence>
<name>A0A3M9XPY9_9HYPH</name>